<dbReference type="EMBL" id="NWSH01002968">
    <property type="protein sequence ID" value="PCG67185.1"/>
    <property type="molecule type" value="Genomic_DNA"/>
</dbReference>
<sequence length="635" mass="70396">MWQKHSVSLLSAVLVLLCLHPGEAQIATYDVRLGSLLRMQQGIGWPLYLQVAEGHEALMRLSETLQNQQYCVVTTPEGVLFDVRNPPNSRFESWSDGCGVRVHNIGLADEGRWRMTATAGNHTITGWSEVKVTEKITSYTPDAISLKDGQTKTQVELTSLNNSYCLVAQPFSESSLVPGHCRVTLERTTRAVQGRWSVLLGIPGRVTELHIDRSVAVEAERLDVGFVRDTAHHKLHLYCNILHTEKNITFCRFQKGTEASGFNVIDGLSDGRYSYYGDGFYKRQCGLTIESVASDDYGTWRCTVGVQERAGNVIEPRTPLQALISVPAEGERRLKRNFDEGTEEELRTIFVESDTTLTITCRADASLSYCWFQHPNGSQFTPVERQVGQDLDFWYAGENLQSGDCGITFATVNKEDGGVWTCHMGYKYQLGVEIIDRVKVRVTGPLAALEPEVGTVIGGNATLYCHTANGPQPLDYCRFLAPNFVGISLDSTVDANNAILDRFYFTPGRNLDYGDCALTIDPVLEEDLGEWTCAALLHDHIIESRDTIHLYYDSHAVRMPRLRAGLIGTSVGLVVLALVLAGAIWYKKGRPVPWNRPSGPIQRFSNGTDTLSMQNNSVEPRTSVSTTSSDESGRA</sequence>
<organism evidence="10">
    <name type="scientific">Heliothis virescens</name>
    <name type="common">Tobacco budworm moth</name>
    <dbReference type="NCBI Taxonomy" id="7102"/>
    <lineage>
        <taxon>Eukaryota</taxon>
        <taxon>Metazoa</taxon>
        <taxon>Ecdysozoa</taxon>
        <taxon>Arthropoda</taxon>
        <taxon>Hexapoda</taxon>
        <taxon>Insecta</taxon>
        <taxon>Pterygota</taxon>
        <taxon>Neoptera</taxon>
        <taxon>Endopterygota</taxon>
        <taxon>Lepidoptera</taxon>
        <taxon>Glossata</taxon>
        <taxon>Ditrysia</taxon>
        <taxon>Noctuoidea</taxon>
        <taxon>Noctuidae</taxon>
        <taxon>Heliothinae</taxon>
        <taxon>Heliothis</taxon>
    </lineage>
</organism>
<evidence type="ECO:0000256" key="5">
    <source>
        <dbReference type="ARBA" id="ARBA00023319"/>
    </source>
</evidence>
<keyword evidence="3" id="KW-1015">Disulfide bond</keyword>
<feature type="transmembrane region" description="Helical" evidence="7">
    <location>
        <begin position="564"/>
        <end position="586"/>
    </location>
</feature>
<feature type="domain" description="Immunoglobulin" evidence="9">
    <location>
        <begin position="46"/>
        <end position="135"/>
    </location>
</feature>
<proteinExistence type="predicted"/>
<evidence type="ECO:0000259" key="9">
    <source>
        <dbReference type="SMART" id="SM00409"/>
    </source>
</evidence>
<dbReference type="PANTHER" id="PTHR11640:SF31">
    <property type="entry name" value="IRREGULAR CHIASM C-ROUGHEST PROTEIN-RELATED"/>
    <property type="match status" value="1"/>
</dbReference>
<accession>A0A2A4J6N2</accession>
<name>A0A2A4J6N2_HELVI</name>
<dbReference type="InterPro" id="IPR036179">
    <property type="entry name" value="Ig-like_dom_sf"/>
</dbReference>
<feature type="domain" description="Immunoglobulin" evidence="9">
    <location>
        <begin position="450"/>
        <end position="553"/>
    </location>
</feature>
<keyword evidence="7" id="KW-1133">Transmembrane helix</keyword>
<dbReference type="SMART" id="SM00409">
    <property type="entry name" value="IG"/>
    <property type="match status" value="4"/>
</dbReference>
<keyword evidence="7" id="KW-0812">Transmembrane</keyword>
<comment type="caution">
    <text evidence="10">The sequence shown here is derived from an EMBL/GenBank/DDBJ whole genome shotgun (WGS) entry which is preliminary data.</text>
</comment>
<dbReference type="STRING" id="7102.A0A2A4J6N2"/>
<evidence type="ECO:0000256" key="8">
    <source>
        <dbReference type="SAM" id="SignalP"/>
    </source>
</evidence>
<evidence type="ECO:0000313" key="10">
    <source>
        <dbReference type="EMBL" id="PCG67184.1"/>
    </source>
</evidence>
<evidence type="ECO:0000256" key="7">
    <source>
        <dbReference type="SAM" id="Phobius"/>
    </source>
</evidence>
<keyword evidence="4" id="KW-0325">Glycoprotein</keyword>
<dbReference type="AlphaFoldDB" id="A0A2A4J6N2"/>
<reference evidence="10" key="1">
    <citation type="submission" date="2017-09" db="EMBL/GenBank/DDBJ databases">
        <title>Contemporary evolution of a Lepidopteran species, Heliothis virescens, in response to modern agricultural practices.</title>
        <authorList>
            <person name="Fritz M.L."/>
            <person name="Deyonke A.M."/>
            <person name="Papanicolaou A."/>
            <person name="Micinski S."/>
            <person name="Westbrook J."/>
            <person name="Gould F."/>
        </authorList>
    </citation>
    <scope>NUCLEOTIDE SEQUENCE [LARGE SCALE GENOMIC DNA]</scope>
    <source>
        <strain evidence="10">HvINT-</strain>
        <tissue evidence="10">Whole body</tissue>
    </source>
</reference>
<dbReference type="InterPro" id="IPR003599">
    <property type="entry name" value="Ig_sub"/>
</dbReference>
<dbReference type="SUPFAM" id="SSF48726">
    <property type="entry name" value="Immunoglobulin"/>
    <property type="match status" value="3"/>
</dbReference>
<dbReference type="PANTHER" id="PTHR11640">
    <property type="entry name" value="NEPHRIN"/>
    <property type="match status" value="1"/>
</dbReference>
<dbReference type="GO" id="GO:0050839">
    <property type="term" value="F:cell adhesion molecule binding"/>
    <property type="evidence" value="ECO:0007669"/>
    <property type="project" value="TreeGrafter"/>
</dbReference>
<dbReference type="GO" id="GO:0098609">
    <property type="term" value="P:cell-cell adhesion"/>
    <property type="evidence" value="ECO:0007669"/>
    <property type="project" value="TreeGrafter"/>
</dbReference>
<feature type="region of interest" description="Disordered" evidence="6">
    <location>
        <begin position="597"/>
        <end position="635"/>
    </location>
</feature>
<keyword evidence="2 7" id="KW-0472">Membrane</keyword>
<gene>
    <name evidence="10" type="ORF">B5V51_6714</name>
</gene>
<dbReference type="GO" id="GO:0005886">
    <property type="term" value="C:plasma membrane"/>
    <property type="evidence" value="ECO:0007669"/>
    <property type="project" value="TreeGrafter"/>
</dbReference>
<feature type="compositionally biased region" description="Polar residues" evidence="6">
    <location>
        <begin position="603"/>
        <end position="635"/>
    </location>
</feature>
<dbReference type="EMBL" id="NWSH01002968">
    <property type="protein sequence ID" value="PCG67184.1"/>
    <property type="molecule type" value="Genomic_DNA"/>
</dbReference>
<feature type="domain" description="Immunoglobulin" evidence="9">
    <location>
        <begin position="224"/>
        <end position="323"/>
    </location>
</feature>
<evidence type="ECO:0000256" key="1">
    <source>
        <dbReference type="ARBA" id="ARBA00004479"/>
    </source>
</evidence>
<evidence type="ECO:0000256" key="4">
    <source>
        <dbReference type="ARBA" id="ARBA00023180"/>
    </source>
</evidence>
<keyword evidence="8" id="KW-0732">Signal</keyword>
<evidence type="ECO:0000256" key="3">
    <source>
        <dbReference type="ARBA" id="ARBA00023157"/>
    </source>
</evidence>
<feature type="chain" id="PRO_5013508095" description="Immunoglobulin domain-containing protein" evidence="8">
    <location>
        <begin position="25"/>
        <end position="635"/>
    </location>
</feature>
<dbReference type="GO" id="GO:0005911">
    <property type="term" value="C:cell-cell junction"/>
    <property type="evidence" value="ECO:0007669"/>
    <property type="project" value="TreeGrafter"/>
</dbReference>
<keyword evidence="5" id="KW-0393">Immunoglobulin domain</keyword>
<feature type="signal peptide" evidence="8">
    <location>
        <begin position="1"/>
        <end position="24"/>
    </location>
</feature>
<evidence type="ECO:0000256" key="6">
    <source>
        <dbReference type="SAM" id="MobiDB-lite"/>
    </source>
</evidence>
<protein>
    <recommendedName>
        <fullName evidence="9">Immunoglobulin domain-containing protein</fullName>
    </recommendedName>
</protein>
<evidence type="ECO:0000256" key="2">
    <source>
        <dbReference type="ARBA" id="ARBA00023136"/>
    </source>
</evidence>
<comment type="subcellular location">
    <subcellularLocation>
        <location evidence="1">Membrane</location>
        <topology evidence="1">Single-pass type I membrane protein</topology>
    </subcellularLocation>
</comment>
<dbReference type="InterPro" id="IPR051275">
    <property type="entry name" value="Cell_adhesion_signaling"/>
</dbReference>
<feature type="domain" description="Immunoglobulin" evidence="9">
    <location>
        <begin position="346"/>
        <end position="443"/>
    </location>
</feature>